<protein>
    <submittedName>
        <fullName evidence="2">Uncharacterized protein</fullName>
    </submittedName>
</protein>
<proteinExistence type="predicted"/>
<dbReference type="EMBL" id="VSRR010123455">
    <property type="protein sequence ID" value="MPD00555.1"/>
    <property type="molecule type" value="Genomic_DNA"/>
</dbReference>
<gene>
    <name evidence="2" type="ORF">E2C01_096034</name>
</gene>
<accession>A0A5B7K773</accession>
<evidence type="ECO:0000313" key="3">
    <source>
        <dbReference type="Proteomes" id="UP000324222"/>
    </source>
</evidence>
<evidence type="ECO:0000256" key="1">
    <source>
        <dbReference type="SAM" id="MobiDB-lite"/>
    </source>
</evidence>
<comment type="caution">
    <text evidence="2">The sequence shown here is derived from an EMBL/GenBank/DDBJ whole genome shotgun (WGS) entry which is preliminary data.</text>
</comment>
<dbReference type="AlphaFoldDB" id="A0A5B7K773"/>
<evidence type="ECO:0000313" key="2">
    <source>
        <dbReference type="EMBL" id="MPD00555.1"/>
    </source>
</evidence>
<name>A0A5B7K773_PORTR</name>
<reference evidence="2 3" key="1">
    <citation type="submission" date="2019-05" db="EMBL/GenBank/DDBJ databases">
        <title>Another draft genome of Portunus trituberculatus and its Hox gene families provides insights of decapod evolution.</title>
        <authorList>
            <person name="Jeong J.-H."/>
            <person name="Song I."/>
            <person name="Kim S."/>
            <person name="Choi T."/>
            <person name="Kim D."/>
            <person name="Ryu S."/>
            <person name="Kim W."/>
        </authorList>
    </citation>
    <scope>NUCLEOTIDE SEQUENCE [LARGE SCALE GENOMIC DNA]</scope>
    <source>
        <tissue evidence="2">Muscle</tissue>
    </source>
</reference>
<feature type="region of interest" description="Disordered" evidence="1">
    <location>
        <begin position="1"/>
        <end position="25"/>
    </location>
</feature>
<organism evidence="2 3">
    <name type="scientific">Portunus trituberculatus</name>
    <name type="common">Swimming crab</name>
    <name type="synonym">Neptunus trituberculatus</name>
    <dbReference type="NCBI Taxonomy" id="210409"/>
    <lineage>
        <taxon>Eukaryota</taxon>
        <taxon>Metazoa</taxon>
        <taxon>Ecdysozoa</taxon>
        <taxon>Arthropoda</taxon>
        <taxon>Crustacea</taxon>
        <taxon>Multicrustacea</taxon>
        <taxon>Malacostraca</taxon>
        <taxon>Eumalacostraca</taxon>
        <taxon>Eucarida</taxon>
        <taxon>Decapoda</taxon>
        <taxon>Pleocyemata</taxon>
        <taxon>Brachyura</taxon>
        <taxon>Eubrachyura</taxon>
        <taxon>Portunoidea</taxon>
        <taxon>Portunidae</taxon>
        <taxon>Portuninae</taxon>
        <taxon>Portunus</taxon>
    </lineage>
</organism>
<sequence length="25" mass="2999">MRQRRRGAGRVASARRWTAEDGWLR</sequence>
<dbReference type="Proteomes" id="UP000324222">
    <property type="component" value="Unassembled WGS sequence"/>
</dbReference>
<keyword evidence="3" id="KW-1185">Reference proteome</keyword>